<feature type="compositionally biased region" description="Basic and acidic residues" evidence="10">
    <location>
        <begin position="579"/>
        <end position="590"/>
    </location>
</feature>
<dbReference type="EMBL" id="BIMX01000009">
    <property type="protein sequence ID" value="GCE99248.1"/>
    <property type="molecule type" value="Genomic_DNA"/>
</dbReference>
<dbReference type="GO" id="GO:0005783">
    <property type="term" value="C:endoplasmic reticulum"/>
    <property type="evidence" value="ECO:0007669"/>
    <property type="project" value="UniProtKB-SubCell"/>
</dbReference>
<dbReference type="PANTHER" id="PTHR14094">
    <property type="entry name" value="SIGNAL RECOGNITION PARTICLE 72"/>
    <property type="match status" value="1"/>
</dbReference>
<dbReference type="SUPFAM" id="SSF48452">
    <property type="entry name" value="TPR-like"/>
    <property type="match status" value="1"/>
</dbReference>
<dbReference type="InterPro" id="IPR011990">
    <property type="entry name" value="TPR-like_helical_dom_sf"/>
</dbReference>
<evidence type="ECO:0000313" key="12">
    <source>
        <dbReference type="EMBL" id="GCE99248.1"/>
    </source>
</evidence>
<evidence type="ECO:0000256" key="4">
    <source>
        <dbReference type="ARBA" id="ARBA00018350"/>
    </source>
</evidence>
<dbReference type="GO" id="GO:0006614">
    <property type="term" value="P:SRP-dependent cotranslational protein targeting to membrane"/>
    <property type="evidence" value="ECO:0007669"/>
    <property type="project" value="UniProtKB-UniRule"/>
</dbReference>
<comment type="similarity">
    <text evidence="3 9">Belongs to the SRP72 family.</text>
</comment>
<dbReference type="GO" id="GO:0043022">
    <property type="term" value="F:ribosome binding"/>
    <property type="evidence" value="ECO:0007669"/>
    <property type="project" value="TreeGrafter"/>
</dbReference>
<dbReference type="Pfam" id="PF08492">
    <property type="entry name" value="SRP72"/>
    <property type="match status" value="1"/>
</dbReference>
<comment type="function">
    <text evidence="9">Component of the signal recognition particle (SRP) complex, a ribonucleoprotein complex that mediates the cotranslational targeting of secretory and membrane proteins to the endoplasmic reticulum (ER).</text>
</comment>
<sequence length="635" mass="73067">MKMAKDNLTQLLSQLSVHSAQGESSKVQETCVELLENGCSKPGSILRNLLVSVIQQDAYQLGLNILQNYKHIDEKFGSEFALEKLYIFYKLNKLKEFQELYTLLNPASVDTVLKQNENQSRPLRGILHVRAQFCYKNGLYDEAFKIYHYLTTHNDQGADDELELACNVRAPLTVAPELGTNLKIAVVPEQSLSYDLIFNDSMIKCTLGHYHESLQLLTKAYGLAKQEGNKSDIDAIQLQLAYVYQMKGDKDSCKRNLAELLNRSEPNSPIKLLAKNNLEVFQDFSKYTTNLNLILRELNEEKFFATDQKHFTKQQWFLLHNNFLFLHLFNNNHIRPKSTIVSRTLSNYRNLIEDVNLETYKTQAKKVYHHAITMIKSTTEGSTIGFVLLAIQLLVVQKEWDNAIRLGEMFLNKCWEDSTVISSGKHHSVCYILFLLYSTTARGHSKTVLLQKLDDEIKILPRDIEFWKHVSFQYLECGDLRNSKRLLKQISGHTHDDEVIRQVLADDDLNVENGRKITHDIDVAALVEAGVSPLQTSHVKKDTRSNKIQKKRLDIRKKRRAQKAKKLLTTRTVTQSLDPERWLPLKDRSSYRPKKKQQTKQTQGGTMNKKAEQSLDISKKLKKSNTSKGKKKSHK</sequence>
<keyword evidence="13" id="KW-1185">Reference proteome</keyword>
<accession>A0A4C2EAZ1</accession>
<dbReference type="PANTHER" id="PTHR14094:SF9">
    <property type="entry name" value="SIGNAL RECOGNITION PARTICLE SUBUNIT SRP72"/>
    <property type="match status" value="1"/>
</dbReference>
<keyword evidence="8 9" id="KW-0687">Ribonucleoprotein</keyword>
<dbReference type="GO" id="GO:0008312">
    <property type="term" value="F:7S RNA binding"/>
    <property type="evidence" value="ECO:0007669"/>
    <property type="project" value="InterPro"/>
</dbReference>
<keyword evidence="5 9" id="KW-0963">Cytoplasm</keyword>
<feature type="compositionally biased region" description="Basic and acidic residues" evidence="10">
    <location>
        <begin position="609"/>
        <end position="619"/>
    </location>
</feature>
<feature type="compositionally biased region" description="Basic residues" evidence="10">
    <location>
        <begin position="620"/>
        <end position="635"/>
    </location>
</feature>
<evidence type="ECO:0000256" key="9">
    <source>
        <dbReference type="PIRNR" id="PIRNR038922"/>
    </source>
</evidence>
<evidence type="ECO:0000256" key="3">
    <source>
        <dbReference type="ARBA" id="ARBA00007676"/>
    </source>
</evidence>
<feature type="region of interest" description="Disordered" evidence="10">
    <location>
        <begin position="579"/>
        <end position="635"/>
    </location>
</feature>
<protein>
    <recommendedName>
        <fullName evidence="4 9">Signal recognition particle subunit SRP72</fullName>
    </recommendedName>
</protein>
<dbReference type="OrthoDB" id="5421607at2759"/>
<evidence type="ECO:0000256" key="7">
    <source>
        <dbReference type="ARBA" id="ARBA00023135"/>
    </source>
</evidence>
<organism evidence="12 13">
    <name type="scientific">Zygosaccharomyces mellis</name>
    <dbReference type="NCBI Taxonomy" id="42258"/>
    <lineage>
        <taxon>Eukaryota</taxon>
        <taxon>Fungi</taxon>
        <taxon>Dikarya</taxon>
        <taxon>Ascomycota</taxon>
        <taxon>Saccharomycotina</taxon>
        <taxon>Saccharomycetes</taxon>
        <taxon>Saccharomycetales</taxon>
        <taxon>Saccharomycetaceae</taxon>
        <taxon>Zygosaccharomyces</taxon>
    </lineage>
</organism>
<dbReference type="GO" id="GO:0005786">
    <property type="term" value="C:signal recognition particle, endoplasmic reticulum targeting"/>
    <property type="evidence" value="ECO:0007669"/>
    <property type="project" value="UniProtKB-UniRule"/>
</dbReference>
<dbReference type="Proteomes" id="UP000301737">
    <property type="component" value="Unassembled WGS sequence"/>
</dbReference>
<evidence type="ECO:0000256" key="5">
    <source>
        <dbReference type="ARBA" id="ARBA00022490"/>
    </source>
</evidence>
<evidence type="ECO:0000256" key="8">
    <source>
        <dbReference type="ARBA" id="ARBA00023274"/>
    </source>
</evidence>
<evidence type="ECO:0000256" key="6">
    <source>
        <dbReference type="ARBA" id="ARBA00022824"/>
    </source>
</evidence>
<dbReference type="InterPro" id="IPR026270">
    <property type="entry name" value="SRP72"/>
</dbReference>
<reference evidence="12 13" key="1">
    <citation type="submission" date="2019-01" db="EMBL/GenBank/DDBJ databases">
        <title>Draft Genome Sequencing of Zygosaccharomyces mellis Ca-7.</title>
        <authorList>
            <person name="Shiwa Y."/>
            <person name="Kanesaki Y."/>
            <person name="Ishige T."/>
            <person name="Mura K."/>
            <person name="Hori T."/>
            <person name="Tamura T."/>
        </authorList>
    </citation>
    <scope>NUCLEOTIDE SEQUENCE [LARGE SCALE GENOMIC DNA]</scope>
    <source>
        <strain evidence="12 13">Ca-7</strain>
    </source>
</reference>
<name>A0A4C2EAZ1_9SACH</name>
<keyword evidence="7 9" id="KW-0733">Signal recognition particle</keyword>
<evidence type="ECO:0000256" key="2">
    <source>
        <dbReference type="ARBA" id="ARBA00004496"/>
    </source>
</evidence>
<dbReference type="InterPro" id="IPR013699">
    <property type="entry name" value="Signal_recog_part_SRP72_RNA-bd"/>
</dbReference>
<feature type="domain" description="Signal recognition particle SRP72 subunit RNA-binding" evidence="11">
    <location>
        <begin position="540"/>
        <end position="593"/>
    </location>
</feature>
<dbReference type="Gene3D" id="1.25.40.10">
    <property type="entry name" value="Tetratricopeptide repeat domain"/>
    <property type="match status" value="1"/>
</dbReference>
<proteinExistence type="inferred from homology"/>
<gene>
    <name evidence="12" type="primary">SRP72</name>
    <name evidence="12" type="ORF">ZYGM_001050</name>
</gene>
<comment type="caution">
    <text evidence="12">The sequence shown here is derived from an EMBL/GenBank/DDBJ whole genome shotgun (WGS) entry which is preliminary data.</text>
</comment>
<comment type="subcellular location">
    <subcellularLocation>
        <location evidence="2 9">Cytoplasm</location>
    </subcellularLocation>
    <subcellularLocation>
        <location evidence="1">Endoplasmic reticulum</location>
    </subcellularLocation>
</comment>
<evidence type="ECO:0000313" key="13">
    <source>
        <dbReference type="Proteomes" id="UP000301737"/>
    </source>
</evidence>
<keyword evidence="6" id="KW-0256">Endoplasmic reticulum</keyword>
<evidence type="ECO:0000259" key="11">
    <source>
        <dbReference type="Pfam" id="PF08492"/>
    </source>
</evidence>
<dbReference type="PIRSF" id="PIRSF038922">
    <property type="entry name" value="SRP72"/>
    <property type="match status" value="1"/>
</dbReference>
<evidence type="ECO:0000256" key="10">
    <source>
        <dbReference type="SAM" id="MobiDB-lite"/>
    </source>
</evidence>
<dbReference type="AlphaFoldDB" id="A0A4C2EAZ1"/>
<evidence type="ECO:0000256" key="1">
    <source>
        <dbReference type="ARBA" id="ARBA00004240"/>
    </source>
</evidence>